<feature type="transmembrane region" description="Helical" evidence="3">
    <location>
        <begin position="244"/>
        <end position="265"/>
    </location>
</feature>
<evidence type="ECO:0000256" key="1">
    <source>
        <dbReference type="SAM" id="Coils"/>
    </source>
</evidence>
<keyword evidence="3" id="KW-1133">Transmembrane helix</keyword>
<gene>
    <name evidence="4" type="ORF">FloV-SA2_00038</name>
</gene>
<feature type="coiled-coil region" evidence="1">
    <location>
        <begin position="358"/>
        <end position="400"/>
    </location>
</feature>
<feature type="transmembrane region" description="Helical" evidence="3">
    <location>
        <begin position="271"/>
        <end position="292"/>
    </location>
</feature>
<keyword evidence="1" id="KW-0175">Coiled coil</keyword>
<organism evidence="4">
    <name type="scientific">Florenciella sp. virus SA2</name>
    <dbReference type="NCBI Taxonomy" id="3240092"/>
    <lineage>
        <taxon>Viruses</taxon>
    </lineage>
</organism>
<evidence type="ECO:0000256" key="2">
    <source>
        <dbReference type="SAM" id="MobiDB-lite"/>
    </source>
</evidence>
<protein>
    <submittedName>
        <fullName evidence="4">Uncharacterized protein</fullName>
    </submittedName>
</protein>
<keyword evidence="3" id="KW-0472">Membrane</keyword>
<feature type="region of interest" description="Disordered" evidence="2">
    <location>
        <begin position="1"/>
        <end position="64"/>
    </location>
</feature>
<accession>A0AB39JE18</accession>
<proteinExistence type="predicted"/>
<dbReference type="EMBL" id="PP542043">
    <property type="protein sequence ID" value="XDO01864.1"/>
    <property type="molecule type" value="Genomic_DNA"/>
</dbReference>
<evidence type="ECO:0000313" key="4">
    <source>
        <dbReference type="EMBL" id="XDO01864.1"/>
    </source>
</evidence>
<feature type="compositionally biased region" description="Polar residues" evidence="2">
    <location>
        <begin position="36"/>
        <end position="62"/>
    </location>
</feature>
<name>A0AB39JE18_9VIRU</name>
<reference evidence="4" key="1">
    <citation type="submission" date="2024-03" db="EMBL/GenBank/DDBJ databases">
        <title>Eukaryotic viruses encode the ribosomal protein eL40.</title>
        <authorList>
            <person name="Thomy J."/>
            <person name="Schvarcz C.R."/>
            <person name="McBeain K.A."/>
            <person name="Edwards K.F."/>
            <person name="Steward G.F."/>
        </authorList>
    </citation>
    <scope>NUCLEOTIDE SEQUENCE</scope>
    <source>
        <strain evidence="4">FloV-SA2</strain>
    </source>
</reference>
<sequence>MPADIETGDIQLQPNKNNDKSNDKNSSNFLCFDCPENNQLSEDENSQTPSQATFEGINNNSICDEDDLGDKEDEFFESNKYENHLFDEEHNVFDENNTFYEKDNENDSCFELNNEFLKIIDSAANDTKLKNTEEDSYNLDTPNENDEKKYFFKNNNIPNDVMILHNIEDFWEANSESEDEEYLDKNSKNPLDQISFEKLKKKIYKDFEVNLIHRYSSALDILASYIKYHVIIYTEASYYCTFKLNLFMVPAILFSTICTIMTSITHNREDMGFIISSMNGFVAFLLAIINYLKLDASAESHKISAYQYSKLKNYIEFSSGEILLFQDPIITNKNFVSEKMKIWEKNNEDAYNDSLIYNNEKKKKIKEYSKLKSQLEKKLIDTIQNKLFEIKKSLKNIEDNNNFILPKHINRRYYNIYNINVFSYIKSVENYKLIILNNLRNVKNEIRFYRTLNKNTLTDDKIEKIRILYKRKNNILTEFLELNKGFMLIDTMFQQEIKNINIRKKYWPIFKLQGFIKMIIKCCCCKVTNINILPVGYKYCTKVGFMDEDGNYLLDKILRCNNVLSND</sequence>
<keyword evidence="3" id="KW-0812">Transmembrane</keyword>
<evidence type="ECO:0000256" key="3">
    <source>
        <dbReference type="SAM" id="Phobius"/>
    </source>
</evidence>